<dbReference type="PANTHER" id="PTHR42827">
    <property type="entry name" value="IRON-SULFUR CLUSTER-BINDING PROTEIN-RELATED"/>
    <property type="match status" value="1"/>
</dbReference>
<sequence length="229" mass="25319">MDKSVQLKEKILEWGAAKVGYADLTKLLPEEYAHLKTGISIAIRLSDEIISQIHGAPTHTYFHHYRTVNAFIDQITFKIAAVLQQDGYLAMPIAASQSVNIDGKSYRGVFPHKTVATRAGLGWIGKSACLITPEFGPRIRLGTVLTDWEPVYDDPINASQCGNCRKCVENCPALAIQGNQWEPGIAREELFDAKACSTHMHQHYQHIGRGSVCGVCIKSCPMGKKVIKR</sequence>
<evidence type="ECO:0000313" key="6">
    <source>
        <dbReference type="Proteomes" id="UP000184536"/>
    </source>
</evidence>
<dbReference type="AlphaFoldDB" id="A0A1M6KQM1"/>
<evidence type="ECO:0000256" key="3">
    <source>
        <dbReference type="ARBA" id="ARBA00023014"/>
    </source>
</evidence>
<dbReference type="OrthoDB" id="9815745at2"/>
<dbReference type="STRING" id="1121919.SAMN02745975_02465"/>
<proteinExistence type="predicted"/>
<dbReference type="InterPro" id="IPR017900">
    <property type="entry name" value="4Fe4S_Fe_S_CS"/>
</dbReference>
<reference evidence="6" key="1">
    <citation type="submission" date="2016-11" db="EMBL/GenBank/DDBJ databases">
        <authorList>
            <person name="Varghese N."/>
            <person name="Submissions S."/>
        </authorList>
    </citation>
    <scope>NUCLEOTIDE SEQUENCE [LARGE SCALE GENOMIC DNA]</scope>
    <source>
        <strain evidence="6">DSM 17957</strain>
    </source>
</reference>
<protein>
    <submittedName>
        <fullName evidence="5">4Fe-4S double cluster binding domain-containing protein</fullName>
    </submittedName>
</protein>
<dbReference type="PROSITE" id="PS51379">
    <property type="entry name" value="4FE4S_FER_2"/>
    <property type="match status" value="1"/>
</dbReference>
<name>A0A1M6KQM1_9FIRM</name>
<dbReference type="RefSeq" id="WP_110941572.1">
    <property type="nucleotide sequence ID" value="NZ_FQZV01000032.1"/>
</dbReference>
<dbReference type="PROSITE" id="PS00198">
    <property type="entry name" value="4FE4S_FER_1"/>
    <property type="match status" value="1"/>
</dbReference>
<dbReference type="Proteomes" id="UP000184536">
    <property type="component" value="Unassembled WGS sequence"/>
</dbReference>
<evidence type="ECO:0000313" key="5">
    <source>
        <dbReference type="EMBL" id="SHJ61220.1"/>
    </source>
</evidence>
<keyword evidence="6" id="KW-1185">Reference proteome</keyword>
<feature type="domain" description="4Fe-4S ferredoxin-type" evidence="4">
    <location>
        <begin position="152"/>
        <end position="181"/>
    </location>
</feature>
<dbReference type="SUPFAM" id="SSF54862">
    <property type="entry name" value="4Fe-4S ferredoxins"/>
    <property type="match status" value="1"/>
</dbReference>
<dbReference type="EMBL" id="FQZV01000032">
    <property type="protein sequence ID" value="SHJ61220.1"/>
    <property type="molecule type" value="Genomic_DNA"/>
</dbReference>
<keyword evidence="1" id="KW-0479">Metal-binding</keyword>
<dbReference type="PANTHER" id="PTHR42827:SF1">
    <property type="entry name" value="IRON-SULFUR CLUSTER-BINDING PROTEIN"/>
    <property type="match status" value="1"/>
</dbReference>
<dbReference type="InterPro" id="IPR017896">
    <property type="entry name" value="4Fe4S_Fe-S-bd"/>
</dbReference>
<dbReference type="Pfam" id="PF13484">
    <property type="entry name" value="Fer4_16"/>
    <property type="match status" value="1"/>
</dbReference>
<dbReference type="GO" id="GO:0046872">
    <property type="term" value="F:metal ion binding"/>
    <property type="evidence" value="ECO:0007669"/>
    <property type="project" value="UniProtKB-KW"/>
</dbReference>
<keyword evidence="3" id="KW-0411">Iron-sulfur</keyword>
<evidence type="ECO:0000256" key="2">
    <source>
        <dbReference type="ARBA" id="ARBA00023004"/>
    </source>
</evidence>
<dbReference type="GO" id="GO:0051536">
    <property type="term" value="F:iron-sulfur cluster binding"/>
    <property type="evidence" value="ECO:0007669"/>
    <property type="project" value="UniProtKB-KW"/>
</dbReference>
<dbReference type="Gene3D" id="3.30.70.20">
    <property type="match status" value="1"/>
</dbReference>
<organism evidence="5 6">
    <name type="scientific">Geosporobacter subterraneus DSM 17957</name>
    <dbReference type="NCBI Taxonomy" id="1121919"/>
    <lineage>
        <taxon>Bacteria</taxon>
        <taxon>Bacillati</taxon>
        <taxon>Bacillota</taxon>
        <taxon>Clostridia</taxon>
        <taxon>Peptostreptococcales</taxon>
        <taxon>Thermotaleaceae</taxon>
        <taxon>Geosporobacter</taxon>
    </lineage>
</organism>
<evidence type="ECO:0000259" key="4">
    <source>
        <dbReference type="PROSITE" id="PS51379"/>
    </source>
</evidence>
<evidence type="ECO:0000256" key="1">
    <source>
        <dbReference type="ARBA" id="ARBA00022723"/>
    </source>
</evidence>
<gene>
    <name evidence="5" type="ORF">SAMN02745975_02465</name>
</gene>
<accession>A0A1M6KQM1</accession>
<keyword evidence="2" id="KW-0408">Iron</keyword>